<organism evidence="4 5">
    <name type="scientific">Artemia franciscana</name>
    <name type="common">Brine shrimp</name>
    <name type="synonym">Artemia sanfranciscana</name>
    <dbReference type="NCBI Taxonomy" id="6661"/>
    <lineage>
        <taxon>Eukaryota</taxon>
        <taxon>Metazoa</taxon>
        <taxon>Ecdysozoa</taxon>
        <taxon>Arthropoda</taxon>
        <taxon>Crustacea</taxon>
        <taxon>Branchiopoda</taxon>
        <taxon>Anostraca</taxon>
        <taxon>Artemiidae</taxon>
        <taxon>Artemia</taxon>
    </lineage>
</organism>
<feature type="non-terminal residue" evidence="4">
    <location>
        <position position="1"/>
    </location>
</feature>
<dbReference type="InterPro" id="IPR018247">
    <property type="entry name" value="EF_Hand_1_Ca_BS"/>
</dbReference>
<protein>
    <recommendedName>
        <fullName evidence="3">EF-hand domain-containing protein</fullName>
    </recommendedName>
</protein>
<dbReference type="Gene3D" id="1.10.238.10">
    <property type="entry name" value="EF-hand"/>
    <property type="match status" value="3"/>
</dbReference>
<dbReference type="SUPFAM" id="SSF47473">
    <property type="entry name" value="EF-hand"/>
    <property type="match status" value="3"/>
</dbReference>
<proteinExistence type="predicted"/>
<feature type="domain" description="EF-hand" evidence="3">
    <location>
        <begin position="9"/>
        <end position="44"/>
    </location>
</feature>
<dbReference type="FunFam" id="1.10.238.10:FF:000001">
    <property type="entry name" value="Calmodulin 1"/>
    <property type="match status" value="3"/>
</dbReference>
<dbReference type="Proteomes" id="UP001187531">
    <property type="component" value="Unassembled WGS sequence"/>
</dbReference>
<evidence type="ECO:0000313" key="5">
    <source>
        <dbReference type="Proteomes" id="UP001187531"/>
    </source>
</evidence>
<dbReference type="PROSITE" id="PS50222">
    <property type="entry name" value="EF_HAND_2"/>
    <property type="match status" value="4"/>
</dbReference>
<dbReference type="PANTHER" id="PTHR23050">
    <property type="entry name" value="CALCIUM BINDING PROTEIN"/>
    <property type="match status" value="1"/>
</dbReference>
<accession>A0AA88HM62</accession>
<dbReference type="InterPro" id="IPR050145">
    <property type="entry name" value="Centrin_CML-like"/>
</dbReference>
<evidence type="ECO:0000313" key="4">
    <source>
        <dbReference type="EMBL" id="KAK2710196.1"/>
    </source>
</evidence>
<evidence type="ECO:0000256" key="1">
    <source>
        <dbReference type="ARBA" id="ARBA00022737"/>
    </source>
</evidence>
<feature type="domain" description="EF-hand" evidence="3">
    <location>
        <begin position="90"/>
        <end position="125"/>
    </location>
</feature>
<feature type="domain" description="EF-hand" evidence="3">
    <location>
        <begin position="207"/>
        <end position="226"/>
    </location>
</feature>
<sequence>MTKSVNDIDAEKEIKEAFDVFDKDGNGHINVEELRYVSVNLGETFSDEDIAEMLKQADFDGDGVVNYKGNGTIEFSEFVISMAKSVNDIDAEKEIKEAFDVFDKGGNGHINVEELRYVSVILGETFSDEDIAEMLKQADFDGDGVGNYKGNGTIEFSEFVISMAKSVNDIDAEKEIKEAFDFFYKGGNGHINVEELRYVSVNLGETFSDEDIAEMLKQADFDGDGV</sequence>
<dbReference type="AlphaFoldDB" id="A0AA88HM62"/>
<dbReference type="Pfam" id="PF13499">
    <property type="entry name" value="EF-hand_7"/>
    <property type="match status" value="3"/>
</dbReference>
<reference evidence="4" key="1">
    <citation type="submission" date="2023-07" db="EMBL/GenBank/DDBJ databases">
        <title>Chromosome-level genome assembly of Artemia franciscana.</title>
        <authorList>
            <person name="Jo E."/>
        </authorList>
    </citation>
    <scope>NUCLEOTIDE SEQUENCE</scope>
    <source>
        <tissue evidence="4">Whole body</tissue>
    </source>
</reference>
<dbReference type="GO" id="GO:0005509">
    <property type="term" value="F:calcium ion binding"/>
    <property type="evidence" value="ECO:0007669"/>
    <property type="project" value="InterPro"/>
</dbReference>
<keyword evidence="2" id="KW-0106">Calcium</keyword>
<evidence type="ECO:0000256" key="2">
    <source>
        <dbReference type="ARBA" id="ARBA00022837"/>
    </source>
</evidence>
<dbReference type="PROSITE" id="PS00018">
    <property type="entry name" value="EF_HAND_1"/>
    <property type="match status" value="1"/>
</dbReference>
<dbReference type="InterPro" id="IPR011992">
    <property type="entry name" value="EF-hand-dom_pair"/>
</dbReference>
<dbReference type="SMART" id="SM00054">
    <property type="entry name" value="EFh"/>
    <property type="match status" value="5"/>
</dbReference>
<name>A0AA88HM62_ARTSF</name>
<keyword evidence="1" id="KW-0677">Repeat</keyword>
<gene>
    <name evidence="4" type="ORF">QYM36_013763</name>
</gene>
<dbReference type="CDD" id="cd00051">
    <property type="entry name" value="EFh"/>
    <property type="match status" value="3"/>
</dbReference>
<evidence type="ECO:0000259" key="3">
    <source>
        <dbReference type="PROSITE" id="PS50222"/>
    </source>
</evidence>
<dbReference type="InterPro" id="IPR002048">
    <property type="entry name" value="EF_hand_dom"/>
</dbReference>
<dbReference type="EMBL" id="JAVRJZ010000017">
    <property type="protein sequence ID" value="KAK2710196.1"/>
    <property type="molecule type" value="Genomic_DNA"/>
</dbReference>
<keyword evidence="5" id="KW-1185">Reference proteome</keyword>
<feature type="domain" description="EF-hand" evidence="3">
    <location>
        <begin position="171"/>
        <end position="206"/>
    </location>
</feature>
<comment type="caution">
    <text evidence="4">The sequence shown here is derived from an EMBL/GenBank/DDBJ whole genome shotgun (WGS) entry which is preliminary data.</text>
</comment>